<dbReference type="PANTHER" id="PTHR10293">
    <property type="entry name" value="GLUTAREDOXIN FAMILY MEMBER"/>
    <property type="match status" value="1"/>
</dbReference>
<feature type="region of interest" description="Disordered" evidence="2">
    <location>
        <begin position="114"/>
        <end position="133"/>
    </location>
</feature>
<organism evidence="4 5">
    <name type="scientific">Halobaculum saliterrae</name>
    <dbReference type="NCBI Taxonomy" id="2073113"/>
    <lineage>
        <taxon>Archaea</taxon>
        <taxon>Methanobacteriati</taxon>
        <taxon>Methanobacteriota</taxon>
        <taxon>Stenosarchaea group</taxon>
        <taxon>Halobacteria</taxon>
        <taxon>Halobacteriales</taxon>
        <taxon>Haloferacaceae</taxon>
        <taxon>Halobaculum</taxon>
    </lineage>
</organism>
<evidence type="ECO:0000256" key="2">
    <source>
        <dbReference type="SAM" id="MobiDB-lite"/>
    </source>
</evidence>
<name>A0A6B0SXC4_9EURY</name>
<feature type="domain" description="Glutaredoxin" evidence="3">
    <location>
        <begin position="28"/>
        <end position="93"/>
    </location>
</feature>
<evidence type="ECO:0000313" key="5">
    <source>
        <dbReference type="Proteomes" id="UP000437065"/>
    </source>
</evidence>
<dbReference type="InterPro" id="IPR036249">
    <property type="entry name" value="Thioredoxin-like_sf"/>
</dbReference>
<protein>
    <submittedName>
        <fullName evidence="4">Glutaredoxin</fullName>
    </submittedName>
</protein>
<sequence>MTFDPTDQGIDAEEAHERTTDAIADNEVVLFMKGNARMPQCGYSKRAVGLISRYRDDVATVDTLKNLDAFREALEAESGWETIPQTFVDGEFVGGSDVLAELEERGELAETLNAEGGAVASGSPDGADPEAPF</sequence>
<dbReference type="Proteomes" id="UP000437065">
    <property type="component" value="Unassembled WGS sequence"/>
</dbReference>
<dbReference type="InterPro" id="IPR004480">
    <property type="entry name" value="Monothiol_GRX-rel"/>
</dbReference>
<dbReference type="Pfam" id="PF00462">
    <property type="entry name" value="Glutaredoxin"/>
    <property type="match status" value="1"/>
</dbReference>
<dbReference type="RefSeq" id="WP_394351405.1">
    <property type="nucleotide sequence ID" value="NZ_WUUS01000018.1"/>
</dbReference>
<accession>A0A6B0SXC4</accession>
<proteinExistence type="predicted"/>
<dbReference type="PROSITE" id="PS51354">
    <property type="entry name" value="GLUTAREDOXIN_2"/>
    <property type="match status" value="1"/>
</dbReference>
<evidence type="ECO:0000259" key="3">
    <source>
        <dbReference type="Pfam" id="PF00462"/>
    </source>
</evidence>
<dbReference type="InterPro" id="IPR002109">
    <property type="entry name" value="Glutaredoxin"/>
</dbReference>
<dbReference type="AlphaFoldDB" id="A0A6B0SXC4"/>
<reference evidence="4 5" key="1">
    <citation type="submission" date="2019-12" db="EMBL/GenBank/DDBJ databases">
        <title>Isolation and characterization of three novel carbon monoxide-oxidizing members of Halobacteria from salione crusts and soils.</title>
        <authorList>
            <person name="Myers M.R."/>
            <person name="King G.M."/>
        </authorList>
    </citation>
    <scope>NUCLEOTIDE SEQUENCE [LARGE SCALE GENOMIC DNA]</scope>
    <source>
        <strain evidence="4 5">WSA2</strain>
    </source>
</reference>
<dbReference type="Gene3D" id="3.40.30.10">
    <property type="entry name" value="Glutaredoxin"/>
    <property type="match status" value="1"/>
</dbReference>
<keyword evidence="5" id="KW-1185">Reference proteome</keyword>
<keyword evidence="1" id="KW-0676">Redox-active center</keyword>
<gene>
    <name evidence="4" type="ORF">GRX01_18610</name>
</gene>
<dbReference type="EMBL" id="WUUS01000018">
    <property type="protein sequence ID" value="MXR43335.1"/>
    <property type="molecule type" value="Genomic_DNA"/>
</dbReference>
<dbReference type="SUPFAM" id="SSF52833">
    <property type="entry name" value="Thioredoxin-like"/>
    <property type="match status" value="1"/>
</dbReference>
<comment type="caution">
    <text evidence="4">The sequence shown here is derived from an EMBL/GenBank/DDBJ whole genome shotgun (WGS) entry which is preliminary data.</text>
</comment>
<evidence type="ECO:0000313" key="4">
    <source>
        <dbReference type="EMBL" id="MXR43335.1"/>
    </source>
</evidence>
<dbReference type="PANTHER" id="PTHR10293:SF16">
    <property type="entry name" value="GLUTAREDOXIN-RELATED PROTEIN 5, MITOCHONDRIAL"/>
    <property type="match status" value="1"/>
</dbReference>
<evidence type="ECO:0000256" key="1">
    <source>
        <dbReference type="ARBA" id="ARBA00023284"/>
    </source>
</evidence>